<organism evidence="2 5">
    <name type="scientific">Actinopolyspora erythraea</name>
    <dbReference type="NCBI Taxonomy" id="414996"/>
    <lineage>
        <taxon>Bacteria</taxon>
        <taxon>Bacillati</taxon>
        <taxon>Actinomycetota</taxon>
        <taxon>Actinomycetes</taxon>
        <taxon>Actinopolysporales</taxon>
        <taxon>Actinopolysporaceae</taxon>
        <taxon>Actinopolyspora</taxon>
    </lineage>
</organism>
<keyword evidence="1" id="KW-0472">Membrane</keyword>
<dbReference type="EMBL" id="CP022752">
    <property type="protein sequence ID" value="ASU79098.1"/>
    <property type="molecule type" value="Genomic_DNA"/>
</dbReference>
<sequence length="241" mass="24948">METGPLLAAISVGMLIGDLVIGPAFTPATRERLVLPLLLVMGAPSIALILDPPYPAVLAVYVITGMGSAYLLGLQRRFLEVVPSELQGQGFALLNTTTMTIQGVGAQHVPGAGQVCPAGGGADCDGCRGGLVRGWAGAQGGGANGLVGLVSETAVSDAAGEVSVHSRRCGCRDHRQWRKGRAGPVGIGRRPECAAMVLFRGKRWEGFTSVLGPRGIRSQRLRGGLRTKVATSRRVCGIASI</sequence>
<protein>
    <recommendedName>
        <fullName evidence="6">Major facilitator superfamily (MFS) profile domain-containing protein</fullName>
    </recommendedName>
</protein>
<keyword evidence="1" id="KW-1133">Transmembrane helix</keyword>
<evidence type="ECO:0000313" key="4">
    <source>
        <dbReference type="Proteomes" id="UP000029737"/>
    </source>
</evidence>
<evidence type="ECO:0000313" key="3">
    <source>
        <dbReference type="EMBL" id="KGI80563.1"/>
    </source>
</evidence>
<dbReference type="AlphaFoldDB" id="A0A099D333"/>
<evidence type="ECO:0000256" key="1">
    <source>
        <dbReference type="SAM" id="Phobius"/>
    </source>
</evidence>
<proteinExistence type="predicted"/>
<evidence type="ECO:0000313" key="5">
    <source>
        <dbReference type="Proteomes" id="UP000215043"/>
    </source>
</evidence>
<feature type="transmembrane region" description="Helical" evidence="1">
    <location>
        <begin position="6"/>
        <end position="26"/>
    </location>
</feature>
<feature type="transmembrane region" description="Helical" evidence="1">
    <location>
        <begin position="33"/>
        <end position="50"/>
    </location>
</feature>
<accession>A0A099D333</accession>
<evidence type="ECO:0008006" key="6">
    <source>
        <dbReference type="Google" id="ProtNLM"/>
    </source>
</evidence>
<dbReference type="EMBL" id="JPMV01000030">
    <property type="protein sequence ID" value="KGI80563.1"/>
    <property type="molecule type" value="Genomic_DNA"/>
</dbReference>
<dbReference type="RefSeq" id="WP_043575076.1">
    <property type="nucleotide sequence ID" value="NZ_CP022752.1"/>
</dbReference>
<dbReference type="OrthoDB" id="3227279at2"/>
<feature type="transmembrane region" description="Helical" evidence="1">
    <location>
        <begin position="56"/>
        <end position="74"/>
    </location>
</feature>
<gene>
    <name evidence="2" type="ORF">CDG81_13285</name>
    <name evidence="3" type="ORF">IL38_16515</name>
</gene>
<dbReference type="eggNOG" id="COG2814">
    <property type="taxonomic scope" value="Bacteria"/>
</dbReference>
<reference evidence="2 5" key="2">
    <citation type="submission" date="2017-08" db="EMBL/GenBank/DDBJ databases">
        <title>The complete genome sequence of moderately halophilic actinomycete Actinopolyspora erythraea YIM 90600, the producer of novel erythromycin, novel actinopolysporins A-C and tubercidin.</title>
        <authorList>
            <person name="Yin M."/>
            <person name="Tang S."/>
        </authorList>
    </citation>
    <scope>NUCLEOTIDE SEQUENCE [LARGE SCALE GENOMIC DNA]</scope>
    <source>
        <strain evidence="2 5">YIM 90600</strain>
    </source>
</reference>
<name>A0A099D333_9ACTN</name>
<reference evidence="3 4" key="1">
    <citation type="journal article" date="2014" name="PLoS ONE">
        <title>Identification and Characterization of a New Erythromycin Biosynthetic Gene Cluster in Actinopolyspora erythraea YIM90600, a Novel Erythronolide-Producing Halophilic Actinomycete Isolated from Salt Field.</title>
        <authorList>
            <person name="Chen D."/>
            <person name="Feng J."/>
            <person name="Huang L."/>
            <person name="Zhang Q."/>
            <person name="Wu J."/>
            <person name="Zhu X."/>
            <person name="Duan Y."/>
            <person name="Xu Z."/>
        </authorList>
    </citation>
    <scope>NUCLEOTIDE SEQUENCE [LARGE SCALE GENOMIC DNA]</scope>
    <source>
        <strain evidence="3 4">YIM90600</strain>
    </source>
</reference>
<dbReference type="Proteomes" id="UP000215043">
    <property type="component" value="Chromosome"/>
</dbReference>
<dbReference type="SUPFAM" id="SSF103473">
    <property type="entry name" value="MFS general substrate transporter"/>
    <property type="match status" value="1"/>
</dbReference>
<evidence type="ECO:0000313" key="2">
    <source>
        <dbReference type="EMBL" id="ASU79098.1"/>
    </source>
</evidence>
<dbReference type="InterPro" id="IPR036259">
    <property type="entry name" value="MFS_trans_sf"/>
</dbReference>
<dbReference type="Proteomes" id="UP000029737">
    <property type="component" value="Unassembled WGS sequence"/>
</dbReference>
<dbReference type="KEGG" id="aey:CDG81_13285"/>
<keyword evidence="4" id="KW-1185">Reference proteome</keyword>
<keyword evidence="1" id="KW-0812">Transmembrane</keyword>
<dbReference type="HOGENOM" id="CLU_1149926_0_0_11"/>